<reference evidence="2" key="1">
    <citation type="submission" date="2024-04" db="EMBL/GenBank/DDBJ databases">
        <authorList>
            <consortium name="Molecular Ecology Group"/>
        </authorList>
    </citation>
    <scope>NUCLEOTIDE SEQUENCE</scope>
</reference>
<sequence length="866" mass="102962">MRRTRHVVLPVRSWQYIGLLIVSLACLTLGLVSRDREGHSGSLAGPELTHRAPHEVDACPNLNPFAKLSAHLITEPEGATKPINDHEIKVPKSPTSRRLVLSRSLSLGRLSRIGSQEIEERSSRNLRAIERLSRSRTRVSDNESINRLRESRFRTTAESRNARNSFDSATRLSRSQDLSNRATDRRSTVRDLERRVADHMNSRSRVIRERRELNEIAHRQNRRNSPNLQPRTNDRRSLSIERRGPNEMNRQESRDVPAGRREYRDLTRTRTDHHRSEMRERRSRSVERRDVEQLNRREDRKSLLKTSSENTARGDIDRNNNLNRRSRERTLEARRALLDRVTNQERRSRVSIVTRNSRGDLVRSNDRRLQSRSMERINDFDRETLNNRRVRSVESNIERSSERRLSSERRSLARSTEMNRIEHRRVEMKDRFTGRRSLDRMTSRVSSEDVRRERINRSQRIVSQRDSRGNAARENSRTISARSLYDVEDISSRERREGHVRPSRSVDRNSMYRRELAKIKESRDRRSHDSSTERRDLTLERRERTNRRVYRSREERRIVPQQSREEVERRVSRRVSPERRVLERRDTLDRTRLDSRRSSEQKIDENARSREASRMADRRLERNPELRISHGRILEKRSAVNSRKSFERRIDDSSRSRERSRMQDRRVERNSELRDTISMRVMDRRANRAAAYEKRVLRSLEKRSDARRVRDLEERRGARSVENRLAESSERDSIRQLRHRSSNLNVKDSSRLASLRRVIRASRVPEQNRERRTLSAERMVSRIASNDRLSAKWERNSQDASVEKIGAKIVPKSMDYELFKYPTTYDFMRQAFVLALCTVYGLSLYNGKKTIIGSNMMQQMQRFIVW</sequence>
<protein>
    <submittedName>
        <fullName evidence="2">Uncharacterized protein</fullName>
    </submittedName>
</protein>
<feature type="region of interest" description="Disordered" evidence="1">
    <location>
        <begin position="707"/>
        <end position="734"/>
    </location>
</feature>
<feature type="compositionally biased region" description="Basic and acidic residues" evidence="1">
    <location>
        <begin position="434"/>
        <end position="456"/>
    </location>
</feature>
<dbReference type="PROSITE" id="PS51257">
    <property type="entry name" value="PROKAR_LIPOPROTEIN"/>
    <property type="match status" value="1"/>
</dbReference>
<feature type="region of interest" description="Disordered" evidence="1">
    <location>
        <begin position="639"/>
        <end position="671"/>
    </location>
</feature>
<organism evidence="2 3">
    <name type="scientific">Lasius platythorax</name>
    <dbReference type="NCBI Taxonomy" id="488582"/>
    <lineage>
        <taxon>Eukaryota</taxon>
        <taxon>Metazoa</taxon>
        <taxon>Ecdysozoa</taxon>
        <taxon>Arthropoda</taxon>
        <taxon>Hexapoda</taxon>
        <taxon>Insecta</taxon>
        <taxon>Pterygota</taxon>
        <taxon>Neoptera</taxon>
        <taxon>Endopterygota</taxon>
        <taxon>Hymenoptera</taxon>
        <taxon>Apocrita</taxon>
        <taxon>Aculeata</taxon>
        <taxon>Formicoidea</taxon>
        <taxon>Formicidae</taxon>
        <taxon>Formicinae</taxon>
        <taxon>Lasius</taxon>
        <taxon>Lasius</taxon>
    </lineage>
</organism>
<feature type="compositionally biased region" description="Basic and acidic residues" evidence="1">
    <location>
        <begin position="182"/>
        <end position="218"/>
    </location>
</feature>
<evidence type="ECO:0000256" key="1">
    <source>
        <dbReference type="SAM" id="MobiDB-lite"/>
    </source>
</evidence>
<accession>A0AAV2P3W1</accession>
<feature type="compositionally biased region" description="Basic and acidic residues" evidence="1">
    <location>
        <begin position="232"/>
        <end position="302"/>
    </location>
</feature>
<dbReference type="EMBL" id="OZ034830">
    <property type="protein sequence ID" value="CAL1686992.1"/>
    <property type="molecule type" value="Genomic_DNA"/>
</dbReference>
<keyword evidence="3" id="KW-1185">Reference proteome</keyword>
<gene>
    <name evidence="2" type="ORF">LPLAT_LOCUS12277</name>
</gene>
<feature type="region of interest" description="Disordered" evidence="1">
    <location>
        <begin position="434"/>
        <end position="477"/>
    </location>
</feature>
<evidence type="ECO:0000313" key="3">
    <source>
        <dbReference type="Proteomes" id="UP001497644"/>
    </source>
</evidence>
<feature type="compositionally biased region" description="Basic and acidic residues" evidence="1">
    <location>
        <begin position="551"/>
        <end position="578"/>
    </location>
</feature>
<feature type="region of interest" description="Disordered" evidence="1">
    <location>
        <begin position="591"/>
        <end position="623"/>
    </location>
</feature>
<feature type="compositionally biased region" description="Basic and acidic residues" evidence="1">
    <location>
        <begin position="490"/>
        <end position="543"/>
    </location>
</feature>
<dbReference type="AlphaFoldDB" id="A0AAV2P3W1"/>
<feature type="region of interest" description="Disordered" evidence="1">
    <location>
        <begin position="154"/>
        <end position="328"/>
    </location>
</feature>
<evidence type="ECO:0000313" key="2">
    <source>
        <dbReference type="EMBL" id="CAL1686992.1"/>
    </source>
</evidence>
<dbReference type="Proteomes" id="UP001497644">
    <property type="component" value="Chromosome 7"/>
</dbReference>
<proteinExistence type="predicted"/>
<feature type="region of interest" description="Disordered" evidence="1">
    <location>
        <begin position="490"/>
        <end position="578"/>
    </location>
</feature>
<feature type="compositionally biased region" description="Polar residues" evidence="1">
    <location>
        <begin position="162"/>
        <end position="181"/>
    </location>
</feature>
<name>A0AAV2P3W1_9HYME</name>